<dbReference type="PANTHER" id="PTHR22874:SF1">
    <property type="entry name" value="ACTIVATING MOLECULE IN BECN1-REGULATED AUTOPHAGY PROTEIN 1"/>
    <property type="match status" value="1"/>
</dbReference>
<dbReference type="GO" id="GO:0000423">
    <property type="term" value="P:mitophagy"/>
    <property type="evidence" value="ECO:0007669"/>
    <property type="project" value="TreeGrafter"/>
</dbReference>
<dbReference type="AlphaFoldDB" id="A0A8K1FJQ7"/>
<dbReference type="Gene3D" id="2.130.10.10">
    <property type="entry name" value="YVTN repeat-like/Quinoprotein amine dehydrogenase"/>
    <property type="match status" value="1"/>
</dbReference>
<dbReference type="InterPro" id="IPR052596">
    <property type="entry name" value="AMBRA1_autophagy"/>
</dbReference>
<accession>A0A8K1FJQ7</accession>
<dbReference type="GO" id="GO:0080008">
    <property type="term" value="C:Cul4-RING E3 ubiquitin ligase complex"/>
    <property type="evidence" value="ECO:0007669"/>
    <property type="project" value="TreeGrafter"/>
</dbReference>
<keyword evidence="1" id="KW-0853">WD repeat</keyword>
<feature type="compositionally biased region" description="Low complexity" evidence="2">
    <location>
        <begin position="367"/>
        <end position="398"/>
    </location>
</feature>
<gene>
    <name evidence="3" type="ORF">Poli38472_002330</name>
</gene>
<dbReference type="SMART" id="SM00320">
    <property type="entry name" value="WD40"/>
    <property type="match status" value="3"/>
</dbReference>
<proteinExistence type="predicted"/>
<feature type="repeat" description="WD" evidence="1">
    <location>
        <begin position="148"/>
        <end position="190"/>
    </location>
</feature>
<reference evidence="3" key="1">
    <citation type="submission" date="2019-03" db="EMBL/GenBank/DDBJ databases">
        <title>Long read genome sequence of the mycoparasitic Pythium oligandrum ATCC 38472 isolated from sugarbeet rhizosphere.</title>
        <authorList>
            <person name="Gaulin E."/>
        </authorList>
    </citation>
    <scope>NUCLEOTIDE SEQUENCE</scope>
    <source>
        <strain evidence="3">ATCC 38472_TT</strain>
    </source>
</reference>
<evidence type="ECO:0000313" key="3">
    <source>
        <dbReference type="EMBL" id="TMW63389.1"/>
    </source>
</evidence>
<dbReference type="PROSITE" id="PS50082">
    <property type="entry name" value="WD_REPEATS_2"/>
    <property type="match status" value="1"/>
</dbReference>
<evidence type="ECO:0008006" key="5">
    <source>
        <dbReference type="Google" id="ProtNLM"/>
    </source>
</evidence>
<dbReference type="OrthoDB" id="6363363at2759"/>
<dbReference type="GO" id="GO:0000045">
    <property type="term" value="P:autophagosome assembly"/>
    <property type="evidence" value="ECO:0007669"/>
    <property type="project" value="TreeGrafter"/>
</dbReference>
<protein>
    <recommendedName>
        <fullName evidence="5">Activating molecule in BECN1-regulated autophagy protein 1</fullName>
    </recommendedName>
</protein>
<dbReference type="SUPFAM" id="SSF50978">
    <property type="entry name" value="WD40 repeat-like"/>
    <property type="match status" value="1"/>
</dbReference>
<dbReference type="EMBL" id="SPLM01000072">
    <property type="protein sequence ID" value="TMW63389.1"/>
    <property type="molecule type" value="Genomic_DNA"/>
</dbReference>
<sequence length="729" mass="80852">MVRRLPLDVAASDRGDSHASIHAALVAQVDLEDKICQRALADLNPPGVPNSFRRRAIPRENNIAWILNKRERGGARISRAYGSDREEQYWAESESTGKHESQYFDLPPTTKSTISIAISPDGKTFASTHGDHTVKIICMQTGRILQTLVGHPRTPWSVKFHPTDPRYVASGCLGFQVRFWDIETGRCLYVSTLRHAIISISFHPSGDILAIASGTCVYTWDYQHTCPRIALFSYQTLRSVTFLPDPTKIMVGEANERYMQRPIGQNGQSHPADLTVTLTLWDFDPSWALSPQPSENTKAMNNSREILSHALIYNDGGFDISRCGRYLAICADFSLRQAEKDSEMEAASDVQQILSTAPQDPAADEPSNQTEHQSESSTTTSSSSLHSSLSTDSATSTSEPLDMSTSTDSLPLGPLTLNPTSRVVPQPSRLFPTPPFQFETQNMFAVLQSAAAGDPSLNVDHYLNSHVRRVRPRLHPSVNLHRTQPVGSSGAAPVRTSPINTAPAPPQRFSSQIRPNIAVSRNRYSRFQRTQRSRLAAQIQSTWLALISLDPQELGRVVQTCHLEETTAGGVTSVKLSPTSAYVLLGYGVRDRGPRESDMPVHRVTRIYRWENMELCSHVESELDDVNIALFSPICGGGFLYGTKQGKLRVCSTYRGRFEDHENCNMLRVSSDPRPVYHISDDEDDELDDEIDDEDVEDDDMDGLDDGEDDDRSERADVRANAGEAVAGR</sequence>
<feature type="region of interest" description="Disordered" evidence="2">
    <location>
        <begin position="358"/>
        <end position="426"/>
    </location>
</feature>
<dbReference type="InterPro" id="IPR015943">
    <property type="entry name" value="WD40/YVTN_repeat-like_dom_sf"/>
</dbReference>
<evidence type="ECO:0000256" key="1">
    <source>
        <dbReference type="PROSITE-ProRule" id="PRU00221"/>
    </source>
</evidence>
<dbReference type="InterPro" id="IPR001680">
    <property type="entry name" value="WD40_rpt"/>
</dbReference>
<comment type="caution">
    <text evidence="3">The sequence shown here is derived from an EMBL/GenBank/DDBJ whole genome shotgun (WGS) entry which is preliminary data.</text>
</comment>
<feature type="region of interest" description="Disordered" evidence="2">
    <location>
        <begin position="671"/>
        <end position="729"/>
    </location>
</feature>
<dbReference type="Proteomes" id="UP000794436">
    <property type="component" value="Unassembled WGS sequence"/>
</dbReference>
<dbReference type="PANTHER" id="PTHR22874">
    <property type="entry name" value="ACTIVATING MOLECULE IN BECN1-REGULATED AUTOPHAGY PROTEIN 1"/>
    <property type="match status" value="1"/>
</dbReference>
<dbReference type="Pfam" id="PF00400">
    <property type="entry name" value="WD40"/>
    <property type="match status" value="2"/>
</dbReference>
<organism evidence="3 4">
    <name type="scientific">Pythium oligandrum</name>
    <name type="common">Mycoparasitic fungus</name>
    <dbReference type="NCBI Taxonomy" id="41045"/>
    <lineage>
        <taxon>Eukaryota</taxon>
        <taxon>Sar</taxon>
        <taxon>Stramenopiles</taxon>
        <taxon>Oomycota</taxon>
        <taxon>Peronosporomycetes</taxon>
        <taxon>Pythiales</taxon>
        <taxon>Pythiaceae</taxon>
        <taxon>Pythium</taxon>
    </lineage>
</organism>
<keyword evidence="4" id="KW-1185">Reference proteome</keyword>
<dbReference type="GO" id="GO:1990756">
    <property type="term" value="F:ubiquitin-like ligase-substrate adaptor activity"/>
    <property type="evidence" value="ECO:0007669"/>
    <property type="project" value="TreeGrafter"/>
</dbReference>
<evidence type="ECO:0000313" key="4">
    <source>
        <dbReference type="Proteomes" id="UP000794436"/>
    </source>
</evidence>
<dbReference type="InterPro" id="IPR036322">
    <property type="entry name" value="WD40_repeat_dom_sf"/>
</dbReference>
<name>A0A8K1FJQ7_PYTOL</name>
<evidence type="ECO:0000256" key="2">
    <source>
        <dbReference type="SAM" id="MobiDB-lite"/>
    </source>
</evidence>
<feature type="compositionally biased region" description="Acidic residues" evidence="2">
    <location>
        <begin position="681"/>
        <end position="711"/>
    </location>
</feature>